<sequence length="38" mass="3860">MTSPNTSPKSAMGLPEGAEEEGAVERGAPVTGFLGRDL</sequence>
<protein>
    <submittedName>
        <fullName evidence="1">Uncharacterized protein</fullName>
    </submittedName>
</protein>
<dbReference type="EMBL" id="CM037018">
    <property type="protein sequence ID" value="KAH7673746.1"/>
    <property type="molecule type" value="Genomic_DNA"/>
</dbReference>
<proteinExistence type="predicted"/>
<dbReference type="Proteomes" id="UP000827976">
    <property type="component" value="Chromosome 8"/>
</dbReference>
<evidence type="ECO:0000313" key="2">
    <source>
        <dbReference type="Proteomes" id="UP000827976"/>
    </source>
</evidence>
<keyword evidence="2" id="KW-1185">Reference proteome</keyword>
<evidence type="ECO:0000313" key="1">
    <source>
        <dbReference type="EMBL" id="KAH7673746.1"/>
    </source>
</evidence>
<organism evidence="1 2">
    <name type="scientific">Dioscorea alata</name>
    <name type="common">Purple yam</name>
    <dbReference type="NCBI Taxonomy" id="55571"/>
    <lineage>
        <taxon>Eukaryota</taxon>
        <taxon>Viridiplantae</taxon>
        <taxon>Streptophyta</taxon>
        <taxon>Embryophyta</taxon>
        <taxon>Tracheophyta</taxon>
        <taxon>Spermatophyta</taxon>
        <taxon>Magnoliopsida</taxon>
        <taxon>Liliopsida</taxon>
        <taxon>Dioscoreales</taxon>
        <taxon>Dioscoreaceae</taxon>
        <taxon>Dioscorea</taxon>
    </lineage>
</organism>
<accession>A0ACB7VHU0</accession>
<comment type="caution">
    <text evidence="1">The sequence shown here is derived from an EMBL/GenBank/DDBJ whole genome shotgun (WGS) entry which is preliminary data.</text>
</comment>
<name>A0ACB7VHU0_DIOAL</name>
<reference evidence="2" key="1">
    <citation type="journal article" date="2022" name="Nat. Commun.">
        <title>Chromosome evolution and the genetic basis of agronomically important traits in greater yam.</title>
        <authorList>
            <person name="Bredeson J.V."/>
            <person name="Lyons J.B."/>
            <person name="Oniyinde I.O."/>
            <person name="Okereke N.R."/>
            <person name="Kolade O."/>
            <person name="Nnabue I."/>
            <person name="Nwadili C.O."/>
            <person name="Hribova E."/>
            <person name="Parker M."/>
            <person name="Nwogha J."/>
            <person name="Shu S."/>
            <person name="Carlson J."/>
            <person name="Kariba R."/>
            <person name="Muthemba S."/>
            <person name="Knop K."/>
            <person name="Barton G.J."/>
            <person name="Sherwood A.V."/>
            <person name="Lopez-Montes A."/>
            <person name="Asiedu R."/>
            <person name="Jamnadass R."/>
            <person name="Muchugi A."/>
            <person name="Goodstein D."/>
            <person name="Egesi C.N."/>
            <person name="Featherston J."/>
            <person name="Asfaw A."/>
            <person name="Simpson G.G."/>
            <person name="Dolezel J."/>
            <person name="Hendre P.S."/>
            <person name="Van Deynze A."/>
            <person name="Kumar P.L."/>
            <person name="Obidiegwu J.E."/>
            <person name="Bhattacharjee R."/>
            <person name="Rokhsar D.S."/>
        </authorList>
    </citation>
    <scope>NUCLEOTIDE SEQUENCE [LARGE SCALE GENOMIC DNA]</scope>
    <source>
        <strain evidence="2">cv. TDa95/00328</strain>
    </source>
</reference>
<gene>
    <name evidence="1" type="ORF">IHE45_08G027600</name>
</gene>